<name>A0A935TEL6_9PROT</name>
<dbReference type="InterPro" id="IPR005648">
    <property type="entry name" value="FlgD"/>
</dbReference>
<comment type="caution">
    <text evidence="8">The sequence shown here is derived from an EMBL/GenBank/DDBJ whole genome shotgun (WGS) entry which is preliminary data.</text>
</comment>
<dbReference type="AlphaFoldDB" id="A0A935TEL6"/>
<dbReference type="InterPro" id="IPR025965">
    <property type="entry name" value="FlgD/Vpr_Ig-like"/>
</dbReference>
<comment type="similarity">
    <text evidence="1 5">Belongs to the FlgD family.</text>
</comment>
<protein>
    <recommendedName>
        <fullName evidence="2 5">Basal-body rod modification protein FlgD</fullName>
    </recommendedName>
</protein>
<dbReference type="Gene3D" id="2.60.40.4070">
    <property type="match status" value="1"/>
</dbReference>
<dbReference type="Gene3D" id="2.30.30.910">
    <property type="match status" value="1"/>
</dbReference>
<sequence>MATVQAANSTSELFATLNAQGKAAAAGSGSTSEEVQNRFLKLLTTQLKNQDPLNPMDNAAITSQISQINTVTGIERLNASLETLLASYHDGQAMQAAGLIGKSVLAPGSSLSLVNGTANGGVTLAGAADSVTLTILDAAGKVVQSQSLGARAAGNFGFAWDGQTNAGTLAPAGNYTFKVDALRGSEKVAAETLQIGMVSALVRDNGSFQLELGGLGRVGFDKVQEILQER</sequence>
<feature type="domain" description="FlgD Tudor-like" evidence="7">
    <location>
        <begin position="92"/>
        <end position="224"/>
    </location>
</feature>
<accession>A0A935TEL6</accession>
<evidence type="ECO:0000256" key="5">
    <source>
        <dbReference type="RuleBase" id="RU362076"/>
    </source>
</evidence>
<dbReference type="Pfam" id="PF13860">
    <property type="entry name" value="FlgD_ig"/>
    <property type="match status" value="1"/>
</dbReference>
<dbReference type="GO" id="GO:0044781">
    <property type="term" value="P:bacterial-type flagellum organization"/>
    <property type="evidence" value="ECO:0007669"/>
    <property type="project" value="UniProtKB-UniRule"/>
</dbReference>
<proteinExistence type="inferred from homology"/>
<organism evidence="8 9">
    <name type="scientific">Candidatus Accumulibacter affinis</name>
    <dbReference type="NCBI Taxonomy" id="2954384"/>
    <lineage>
        <taxon>Bacteria</taxon>
        <taxon>Pseudomonadati</taxon>
        <taxon>Pseudomonadota</taxon>
        <taxon>Betaproteobacteria</taxon>
        <taxon>Candidatus Accumulibacter</taxon>
    </lineage>
</organism>
<evidence type="ECO:0000259" key="7">
    <source>
        <dbReference type="Pfam" id="PF13861"/>
    </source>
</evidence>
<gene>
    <name evidence="8" type="ORF">IPK02_02155</name>
</gene>
<keyword evidence="8" id="KW-0966">Cell projection</keyword>
<keyword evidence="8" id="KW-0969">Cilium</keyword>
<keyword evidence="8" id="KW-0282">Flagellum</keyword>
<evidence type="ECO:0000313" key="9">
    <source>
        <dbReference type="Proteomes" id="UP000706151"/>
    </source>
</evidence>
<evidence type="ECO:0000256" key="4">
    <source>
        <dbReference type="ARBA" id="ARBA00024746"/>
    </source>
</evidence>
<evidence type="ECO:0000259" key="6">
    <source>
        <dbReference type="Pfam" id="PF13860"/>
    </source>
</evidence>
<keyword evidence="3 5" id="KW-1005">Bacterial flagellum biogenesis</keyword>
<dbReference type="Proteomes" id="UP000706151">
    <property type="component" value="Unassembled WGS sequence"/>
</dbReference>
<dbReference type="InterPro" id="IPR025963">
    <property type="entry name" value="FLgD_Tudor"/>
</dbReference>
<evidence type="ECO:0000256" key="3">
    <source>
        <dbReference type="ARBA" id="ARBA00022795"/>
    </source>
</evidence>
<evidence type="ECO:0000256" key="2">
    <source>
        <dbReference type="ARBA" id="ARBA00016013"/>
    </source>
</evidence>
<comment type="function">
    <text evidence="4 5">Required for flagellar hook formation. May act as a scaffolding protein.</text>
</comment>
<dbReference type="Pfam" id="PF13861">
    <property type="entry name" value="FLgD_tudor"/>
    <property type="match status" value="1"/>
</dbReference>
<dbReference type="EMBL" id="JADJOT010000002">
    <property type="protein sequence ID" value="MBK7952850.1"/>
    <property type="molecule type" value="Genomic_DNA"/>
</dbReference>
<feature type="domain" description="FlgD/Vpr Ig-like" evidence="6">
    <location>
        <begin position="110"/>
        <end position="184"/>
    </location>
</feature>
<dbReference type="Pfam" id="PF03963">
    <property type="entry name" value="FlgD"/>
    <property type="match status" value="1"/>
</dbReference>
<reference evidence="8 9" key="1">
    <citation type="submission" date="2020-10" db="EMBL/GenBank/DDBJ databases">
        <title>Connecting structure to function with the recovery of over 1000 high-quality activated sludge metagenome-assembled genomes encoding full-length rRNA genes using long-read sequencing.</title>
        <authorList>
            <person name="Singleton C.M."/>
            <person name="Petriglieri F."/>
            <person name="Kristensen J.M."/>
            <person name="Kirkegaard R.H."/>
            <person name="Michaelsen T.Y."/>
            <person name="Andersen M.H."/>
            <person name="Karst S.M."/>
            <person name="Dueholm M.S."/>
            <person name="Nielsen P.H."/>
            <person name="Albertsen M."/>
        </authorList>
    </citation>
    <scope>NUCLEOTIDE SEQUENCE [LARGE SCALE GENOMIC DNA]</scope>
    <source>
        <strain evidence="8">Fred_18-Q3-R57-64_BAT3C.720</strain>
    </source>
</reference>
<evidence type="ECO:0000256" key="1">
    <source>
        <dbReference type="ARBA" id="ARBA00010577"/>
    </source>
</evidence>
<evidence type="ECO:0000313" key="8">
    <source>
        <dbReference type="EMBL" id="MBK7952850.1"/>
    </source>
</evidence>